<evidence type="ECO:0000256" key="1">
    <source>
        <dbReference type="SAM" id="SignalP"/>
    </source>
</evidence>
<dbReference type="EMBL" id="CAJNDS010000173">
    <property type="protein sequence ID" value="CAE7021857.1"/>
    <property type="molecule type" value="Genomic_DNA"/>
</dbReference>
<proteinExistence type="predicted"/>
<gene>
    <name evidence="2" type="ORF">SNAT2548_LOCUS2892</name>
</gene>
<keyword evidence="1" id="KW-0732">Signal</keyword>
<sequence>MRRAGAARAVHWALLVVLAALSTALGGCGGCRHDAANCALGNEDDCADLGKFGGCIKEANCCESSDASSEISSLTSWRKRLNELYASAELAGLACEPSPCVS</sequence>
<evidence type="ECO:0000313" key="2">
    <source>
        <dbReference type="EMBL" id="CAE7021857.1"/>
    </source>
</evidence>
<dbReference type="Proteomes" id="UP000604046">
    <property type="component" value="Unassembled WGS sequence"/>
</dbReference>
<organism evidence="2 3">
    <name type="scientific">Symbiodinium natans</name>
    <dbReference type="NCBI Taxonomy" id="878477"/>
    <lineage>
        <taxon>Eukaryota</taxon>
        <taxon>Sar</taxon>
        <taxon>Alveolata</taxon>
        <taxon>Dinophyceae</taxon>
        <taxon>Suessiales</taxon>
        <taxon>Symbiodiniaceae</taxon>
        <taxon>Symbiodinium</taxon>
    </lineage>
</organism>
<dbReference type="AlphaFoldDB" id="A0A812I560"/>
<name>A0A812I560_9DINO</name>
<feature type="chain" id="PRO_5033044811" evidence="1">
    <location>
        <begin position="27"/>
        <end position="102"/>
    </location>
</feature>
<comment type="caution">
    <text evidence="2">The sequence shown here is derived from an EMBL/GenBank/DDBJ whole genome shotgun (WGS) entry which is preliminary data.</text>
</comment>
<protein>
    <submittedName>
        <fullName evidence="2">Uncharacterized protein</fullName>
    </submittedName>
</protein>
<keyword evidence="3" id="KW-1185">Reference proteome</keyword>
<reference evidence="2" key="1">
    <citation type="submission" date="2021-02" db="EMBL/GenBank/DDBJ databases">
        <authorList>
            <person name="Dougan E. K."/>
            <person name="Rhodes N."/>
            <person name="Thang M."/>
            <person name="Chan C."/>
        </authorList>
    </citation>
    <scope>NUCLEOTIDE SEQUENCE</scope>
</reference>
<dbReference type="PROSITE" id="PS51257">
    <property type="entry name" value="PROKAR_LIPOPROTEIN"/>
    <property type="match status" value="1"/>
</dbReference>
<accession>A0A812I560</accession>
<feature type="signal peptide" evidence="1">
    <location>
        <begin position="1"/>
        <end position="26"/>
    </location>
</feature>
<evidence type="ECO:0000313" key="3">
    <source>
        <dbReference type="Proteomes" id="UP000604046"/>
    </source>
</evidence>